<keyword evidence="8" id="KW-1185">Reference proteome</keyword>
<evidence type="ECO:0000256" key="3">
    <source>
        <dbReference type="ARBA" id="ARBA00022989"/>
    </source>
</evidence>
<keyword evidence="4" id="KW-0472">Membrane</keyword>
<evidence type="ECO:0000313" key="8">
    <source>
        <dbReference type="Proteomes" id="UP000569732"/>
    </source>
</evidence>
<dbReference type="InterPro" id="IPR029095">
    <property type="entry name" value="NarX-like_N"/>
</dbReference>
<dbReference type="RefSeq" id="WP_180568529.1">
    <property type="nucleotide sequence ID" value="NZ_JACCKB010000014.1"/>
</dbReference>
<proteinExistence type="predicted"/>
<feature type="domain" description="NarX-like N-terminal" evidence="6">
    <location>
        <begin position="33"/>
        <end position="91"/>
    </location>
</feature>
<gene>
    <name evidence="7" type="ORF">H0A36_10820</name>
</gene>
<keyword evidence="5" id="KW-0732">Signal</keyword>
<accession>A0A853HZ88</accession>
<dbReference type="Proteomes" id="UP000569732">
    <property type="component" value="Unassembled WGS sequence"/>
</dbReference>
<keyword evidence="3" id="KW-1133">Transmembrane helix</keyword>
<evidence type="ECO:0000256" key="4">
    <source>
        <dbReference type="ARBA" id="ARBA00023136"/>
    </source>
</evidence>
<dbReference type="AlphaFoldDB" id="A0A853HZ88"/>
<dbReference type="EMBL" id="JACCKB010000014">
    <property type="protein sequence ID" value="NYZ66503.1"/>
    <property type="molecule type" value="Genomic_DNA"/>
</dbReference>
<evidence type="ECO:0000313" key="7">
    <source>
        <dbReference type="EMBL" id="NYZ66503.1"/>
    </source>
</evidence>
<evidence type="ECO:0000259" key="6">
    <source>
        <dbReference type="Pfam" id="PF13675"/>
    </source>
</evidence>
<organism evidence="7 8">
    <name type="scientific">Spartinivicinus marinus</name>
    <dbReference type="NCBI Taxonomy" id="2994442"/>
    <lineage>
        <taxon>Bacteria</taxon>
        <taxon>Pseudomonadati</taxon>
        <taxon>Pseudomonadota</taxon>
        <taxon>Gammaproteobacteria</taxon>
        <taxon>Oceanospirillales</taxon>
        <taxon>Zooshikellaceae</taxon>
        <taxon>Spartinivicinus</taxon>
    </lineage>
</organism>
<evidence type="ECO:0000256" key="1">
    <source>
        <dbReference type="ARBA" id="ARBA00004141"/>
    </source>
</evidence>
<dbReference type="GO" id="GO:0016020">
    <property type="term" value="C:membrane"/>
    <property type="evidence" value="ECO:0007669"/>
    <property type="project" value="UniProtKB-SubCell"/>
</dbReference>
<evidence type="ECO:0000256" key="5">
    <source>
        <dbReference type="SAM" id="SignalP"/>
    </source>
</evidence>
<keyword evidence="2" id="KW-0812">Transmembrane</keyword>
<protein>
    <submittedName>
        <fullName evidence="7">Type IV pili methyl-accepting chemotaxis transducer N-terminal domain-containing protein</fullName>
    </submittedName>
</protein>
<name>A0A853HZ88_9GAMM</name>
<feature type="domain" description="NarX-like N-terminal" evidence="6">
    <location>
        <begin position="147"/>
        <end position="220"/>
    </location>
</feature>
<sequence length="261" mass="29517">MHLKPSLLAIILTCLFLQPFESVVNAAELTIDEIINIAGRQRMLTQRIAKSYLLIGQGVATDKFNQQLQAGQQLFEKQLVQLASFLKNQQQDVLLVPMQGQWSTFSQLVTQKPQFNQADNVIKEGDRLLAACEQLVIVLEQQVKGKKGRLINLAGRQRMLSQRIAMLYAGLSWRVTGGDLQQHLQAAVDEYDRALVMLRSSSVNNEALNSALDKVISQWRFSRSGFNFMKNNQYVPFVIAATTEFMLKKMEGITSQYEAIH</sequence>
<feature type="signal peptide" evidence="5">
    <location>
        <begin position="1"/>
        <end position="26"/>
    </location>
</feature>
<evidence type="ECO:0000256" key="2">
    <source>
        <dbReference type="ARBA" id="ARBA00022692"/>
    </source>
</evidence>
<comment type="subcellular location">
    <subcellularLocation>
        <location evidence="1">Membrane</location>
        <topology evidence="1">Multi-pass membrane protein</topology>
    </subcellularLocation>
</comment>
<feature type="chain" id="PRO_5032679433" evidence="5">
    <location>
        <begin position="27"/>
        <end position="261"/>
    </location>
</feature>
<comment type="caution">
    <text evidence="7">The sequence shown here is derived from an EMBL/GenBank/DDBJ whole genome shotgun (WGS) entry which is preliminary data.</text>
</comment>
<dbReference type="Pfam" id="PF13675">
    <property type="entry name" value="PilJ"/>
    <property type="match status" value="2"/>
</dbReference>
<reference evidence="7 8" key="1">
    <citation type="submission" date="2020-07" db="EMBL/GenBank/DDBJ databases">
        <title>Endozoicomonas sp. nov., isolated from sediment.</title>
        <authorList>
            <person name="Gu T."/>
        </authorList>
    </citation>
    <scope>NUCLEOTIDE SEQUENCE [LARGE SCALE GENOMIC DNA]</scope>
    <source>
        <strain evidence="7 8">SM1973</strain>
    </source>
</reference>